<dbReference type="Proteomes" id="UP000249390">
    <property type="component" value="Unassembled WGS sequence"/>
</dbReference>
<gene>
    <name evidence="4" type="ORF">DM860_008056</name>
</gene>
<evidence type="ECO:0000256" key="1">
    <source>
        <dbReference type="ARBA" id="ARBA00022574"/>
    </source>
</evidence>
<sequence length="420" mass="46794">MSLFFPFFLDLLHQMNLFLRGTDDQNLIGSEGVSALEFDRKGVYLASVTKSGCLTVHDFEDLFYEGKVLPLGFKEDEGKLLLHVATYNQLDAVRWNTCNQNEVACTSLKSSEVYIYDIGYVSSEPVDVLRKKPTISITGYTAQKGLSDIAFSSSDTSRLFASDFSGMVNVWDRRMSDFPYYELRTNCNDAITSIKLSSDNQVVFGGSKHGCIYIWDIRGGRSSAAFQNNMEYCSPLSSVKLETEFGKIRSLKAQSNIGLKEIHSIDINPSCHYQLAFHLDDAWSGVFDMNCMNVTHVHCPPPAWLRDSIDDMGNICHLRKPSWLPSYSIYAVGSDDGLHLLDFYPDLSSPCHVDFEEEIEGTSQHQQRQNQFISFSEGITACAVHPITGTIVAGTKLSSLLVISQAPVSCSGEDDCQNCN</sequence>
<dbReference type="PROSITE" id="PS50082">
    <property type="entry name" value="WD_REPEATS_2"/>
    <property type="match status" value="1"/>
</dbReference>
<dbReference type="InterPro" id="IPR036322">
    <property type="entry name" value="WD40_repeat_dom_sf"/>
</dbReference>
<evidence type="ECO:0000256" key="2">
    <source>
        <dbReference type="ARBA" id="ARBA00022737"/>
    </source>
</evidence>
<comment type="caution">
    <text evidence="4">The sequence shown here is derived from an EMBL/GenBank/DDBJ whole genome shotgun (WGS) entry which is preliminary data.</text>
</comment>
<feature type="repeat" description="WD" evidence="3">
    <location>
        <begin position="184"/>
        <end position="225"/>
    </location>
</feature>
<dbReference type="Gene3D" id="2.130.10.10">
    <property type="entry name" value="YVTN repeat-like/Quinoprotein amine dehydrogenase"/>
    <property type="match status" value="1"/>
</dbReference>
<dbReference type="PANTHER" id="PTHR19857">
    <property type="entry name" value="MITOCHONDRIAL DIVISION PROTEIN 1-RELATED"/>
    <property type="match status" value="1"/>
</dbReference>
<keyword evidence="5" id="KW-1185">Reference proteome</keyword>
<reference evidence="4 5" key="1">
    <citation type="submission" date="2018-06" db="EMBL/GenBank/DDBJ databases">
        <title>The Genome of Cuscuta australis (Dodder) Provides Insight into the Evolution of Plant Parasitism.</title>
        <authorList>
            <person name="Liu H."/>
        </authorList>
    </citation>
    <scope>NUCLEOTIDE SEQUENCE [LARGE SCALE GENOMIC DNA]</scope>
    <source>
        <strain evidence="5">cv. Yunnan</strain>
        <tissue evidence="4">Vines</tissue>
    </source>
</reference>
<dbReference type="SUPFAM" id="SSF50978">
    <property type="entry name" value="WD40 repeat-like"/>
    <property type="match status" value="1"/>
</dbReference>
<dbReference type="SMART" id="SM00320">
    <property type="entry name" value="WD40"/>
    <property type="match status" value="4"/>
</dbReference>
<accession>A0A328D366</accession>
<dbReference type="PANTHER" id="PTHR19857:SF21">
    <property type="entry name" value="ANAPHASE-PROMOTING COMPLEX SUBUNIT 4 WD40 DOMAIN-CONTAINING PROTEIN"/>
    <property type="match status" value="1"/>
</dbReference>
<keyword evidence="2" id="KW-0677">Repeat</keyword>
<dbReference type="AlphaFoldDB" id="A0A328D366"/>
<dbReference type="Pfam" id="PF00400">
    <property type="entry name" value="WD40"/>
    <property type="match status" value="1"/>
</dbReference>
<proteinExistence type="predicted"/>
<organism evidence="4 5">
    <name type="scientific">Cuscuta australis</name>
    <dbReference type="NCBI Taxonomy" id="267555"/>
    <lineage>
        <taxon>Eukaryota</taxon>
        <taxon>Viridiplantae</taxon>
        <taxon>Streptophyta</taxon>
        <taxon>Embryophyta</taxon>
        <taxon>Tracheophyta</taxon>
        <taxon>Spermatophyta</taxon>
        <taxon>Magnoliopsida</taxon>
        <taxon>eudicotyledons</taxon>
        <taxon>Gunneridae</taxon>
        <taxon>Pentapetalae</taxon>
        <taxon>asterids</taxon>
        <taxon>lamiids</taxon>
        <taxon>Solanales</taxon>
        <taxon>Convolvulaceae</taxon>
        <taxon>Cuscuteae</taxon>
        <taxon>Cuscuta</taxon>
        <taxon>Cuscuta subgen. Grammica</taxon>
        <taxon>Cuscuta sect. Cleistogrammica</taxon>
    </lineage>
</organism>
<dbReference type="EMBL" id="NQVE01000195">
    <property type="protein sequence ID" value="RAL39916.1"/>
    <property type="molecule type" value="Genomic_DNA"/>
</dbReference>
<dbReference type="InterPro" id="IPR051179">
    <property type="entry name" value="WD_repeat_multifunction"/>
</dbReference>
<keyword evidence="1 3" id="KW-0853">WD repeat</keyword>
<evidence type="ECO:0000313" key="5">
    <source>
        <dbReference type="Proteomes" id="UP000249390"/>
    </source>
</evidence>
<name>A0A328D366_9ASTE</name>
<evidence type="ECO:0000313" key="4">
    <source>
        <dbReference type="EMBL" id="RAL39916.1"/>
    </source>
</evidence>
<evidence type="ECO:0000256" key="3">
    <source>
        <dbReference type="PROSITE-ProRule" id="PRU00221"/>
    </source>
</evidence>
<protein>
    <submittedName>
        <fullName evidence="4">Uncharacterized protein</fullName>
    </submittedName>
</protein>
<dbReference type="InterPro" id="IPR001680">
    <property type="entry name" value="WD40_rpt"/>
</dbReference>
<dbReference type="InterPro" id="IPR015943">
    <property type="entry name" value="WD40/YVTN_repeat-like_dom_sf"/>
</dbReference>